<dbReference type="HAMAP" id="MF_00379">
    <property type="entry name" value="GTPase_MnmE"/>
    <property type="match status" value="1"/>
</dbReference>
<feature type="binding site" evidence="10">
    <location>
        <position position="85"/>
    </location>
    <ligand>
        <name>(6S)-5-formyl-5,6,7,8-tetrahydrofolate</name>
        <dbReference type="ChEBI" id="CHEBI:57457"/>
    </ligand>
</feature>
<dbReference type="AlphaFoldDB" id="W8TI35"/>
<feature type="binding site" evidence="10">
    <location>
        <position position="230"/>
    </location>
    <ligand>
        <name>K(+)</name>
        <dbReference type="ChEBI" id="CHEBI:29103"/>
    </ligand>
</feature>
<dbReference type="InterPro" id="IPR031168">
    <property type="entry name" value="G_TrmE"/>
</dbReference>
<dbReference type="EC" id="3.6.-.-" evidence="10"/>
<sequence length="458" mass="49547">MMDETIAAISSASGEGGIGIIRISGERAYDICKAIFVPAAGKAIEDYSPRTMMYGHVQDGDIALDEVLAVYMKAPHSYTKEDVVEINCHGGYISLRKILHLILKSGARLAEPGEFTKRAFLNGRLDLSQAEAVMDIIKAKTDSSHSIAQNQLEGGLSAKVRALKASVAAILAHVEVSIDFPEEDIEEITMGVLREKTEQLLEEMQELYKTAHTGKILRDGLSTVIAGKPNVGKSSLLNALIGESRAIVTNIPGTTRDVIEEYINIKGIPLRLVDTAGIRSTEDVVEKIGVEKTRQSIETADLVMLVLDASEKLSSEDIEILELLGDKKCIVIINKTDLAPALDEKEIASYVGGRSIIRISAAESTGIRELENEIAEMVYSGSVAYESSAIISNVRHKHAMEKAIGAAGECIKGIDSGMPLDFVEIDLKNVWDSLGEITGDTVSEDLLDVIFSQFCLGK</sequence>
<dbReference type="PATRIC" id="fig|1286171.3.peg.2171"/>
<dbReference type="InterPro" id="IPR018948">
    <property type="entry name" value="GTP-bd_TrmE_N"/>
</dbReference>
<feature type="domain" description="TrmE-type G" evidence="12">
    <location>
        <begin position="220"/>
        <end position="379"/>
    </location>
</feature>
<dbReference type="Gene3D" id="3.40.50.300">
    <property type="entry name" value="P-loop containing nucleotide triphosphate hydrolases"/>
    <property type="match status" value="1"/>
</dbReference>
<dbReference type="PANTHER" id="PTHR42714:SF2">
    <property type="entry name" value="TRNA MODIFICATION GTPASE GTPBP3, MITOCHONDRIAL"/>
    <property type="match status" value="1"/>
</dbReference>
<dbReference type="InterPro" id="IPR025867">
    <property type="entry name" value="MnmE_helical"/>
</dbReference>
<evidence type="ECO:0000256" key="6">
    <source>
        <dbReference type="ARBA" id="ARBA00022801"/>
    </source>
</evidence>
<dbReference type="GO" id="GO:0042802">
    <property type="term" value="F:identical protein binding"/>
    <property type="evidence" value="ECO:0007669"/>
    <property type="project" value="UniProtKB-ARBA"/>
</dbReference>
<evidence type="ECO:0000259" key="12">
    <source>
        <dbReference type="PROSITE" id="PS51709"/>
    </source>
</evidence>
<gene>
    <name evidence="10 13" type="primary">mnmE</name>
    <name evidence="10" type="synonym">trmE</name>
    <name evidence="13" type="ORF">EAL2_c22230</name>
</gene>
<feature type="binding site" evidence="10">
    <location>
        <position position="458"/>
    </location>
    <ligand>
        <name>(6S)-5-formyl-5,6,7,8-tetrahydrofolate</name>
        <dbReference type="ChEBI" id="CHEBI:57457"/>
    </ligand>
</feature>
<organism evidence="13 14">
    <name type="scientific">Peptoclostridium acidaminophilum DSM 3953</name>
    <dbReference type="NCBI Taxonomy" id="1286171"/>
    <lineage>
        <taxon>Bacteria</taxon>
        <taxon>Bacillati</taxon>
        <taxon>Bacillota</taxon>
        <taxon>Clostridia</taxon>
        <taxon>Peptostreptococcales</taxon>
        <taxon>Peptoclostridiaceae</taxon>
        <taxon>Peptoclostridium</taxon>
    </lineage>
</organism>
<evidence type="ECO:0000256" key="5">
    <source>
        <dbReference type="ARBA" id="ARBA00022741"/>
    </source>
</evidence>
<feature type="binding site" evidence="10">
    <location>
        <begin position="274"/>
        <end position="277"/>
    </location>
    <ligand>
        <name>GTP</name>
        <dbReference type="ChEBI" id="CHEBI:37565"/>
    </ligand>
</feature>
<feature type="binding site" evidence="10">
    <location>
        <position position="254"/>
    </location>
    <ligand>
        <name>K(+)</name>
        <dbReference type="ChEBI" id="CHEBI:29103"/>
    </ligand>
</feature>
<comment type="function">
    <text evidence="10">Exhibits a very high intrinsic GTPase hydrolysis rate. Involved in the addition of a carboxymethylaminomethyl (cmnm) group at the wobble position (U34) of certain tRNAs, forming tRNA-cmnm(5)s(2)U34.</text>
</comment>
<keyword evidence="4 10" id="KW-0479">Metal-binding</keyword>
<evidence type="ECO:0000313" key="14">
    <source>
        <dbReference type="Proteomes" id="UP000019591"/>
    </source>
</evidence>
<dbReference type="GO" id="GO:0005829">
    <property type="term" value="C:cytosol"/>
    <property type="evidence" value="ECO:0007669"/>
    <property type="project" value="TreeGrafter"/>
</dbReference>
<dbReference type="Pfam" id="PF10396">
    <property type="entry name" value="TrmE_N"/>
    <property type="match status" value="1"/>
</dbReference>
<dbReference type="SUPFAM" id="SSF52540">
    <property type="entry name" value="P-loop containing nucleoside triphosphate hydrolases"/>
    <property type="match status" value="1"/>
</dbReference>
<dbReference type="GO" id="GO:0030488">
    <property type="term" value="P:tRNA methylation"/>
    <property type="evidence" value="ECO:0007669"/>
    <property type="project" value="TreeGrafter"/>
</dbReference>
<dbReference type="GO" id="GO:0002098">
    <property type="term" value="P:tRNA wobble uridine modification"/>
    <property type="evidence" value="ECO:0007669"/>
    <property type="project" value="TreeGrafter"/>
</dbReference>
<dbReference type="InterPro" id="IPR027417">
    <property type="entry name" value="P-loop_NTPase"/>
</dbReference>
<dbReference type="eggNOG" id="COG0486">
    <property type="taxonomic scope" value="Bacteria"/>
</dbReference>
<reference evidence="13 14" key="1">
    <citation type="journal article" date="2014" name="Genome Announc.">
        <title>Complete Genome Sequence of Amino Acid-Utilizing Eubacterium acidaminophilum al-2 (DSM 3953).</title>
        <authorList>
            <person name="Poehlein A."/>
            <person name="Andreesen J.R."/>
            <person name="Daniel R."/>
        </authorList>
    </citation>
    <scope>NUCLEOTIDE SEQUENCE [LARGE SCALE GENOMIC DNA]</scope>
    <source>
        <strain evidence="13 14">DSM 3953</strain>
    </source>
</reference>
<evidence type="ECO:0000256" key="9">
    <source>
        <dbReference type="ARBA" id="ARBA00023134"/>
    </source>
</evidence>
<dbReference type="GO" id="GO:0003924">
    <property type="term" value="F:GTPase activity"/>
    <property type="evidence" value="ECO:0007669"/>
    <property type="project" value="UniProtKB-UniRule"/>
</dbReference>
<evidence type="ECO:0000256" key="3">
    <source>
        <dbReference type="ARBA" id="ARBA00022694"/>
    </source>
</evidence>
<name>W8TI35_PEPAC</name>
<keyword evidence="14" id="KW-1185">Reference proteome</keyword>
<dbReference type="HOGENOM" id="CLU_019624_4_1_9"/>
<dbReference type="GO" id="GO:0005525">
    <property type="term" value="F:GTP binding"/>
    <property type="evidence" value="ECO:0007669"/>
    <property type="project" value="UniProtKB-UniRule"/>
</dbReference>
<comment type="caution">
    <text evidence="10">Lacks conserved residue(s) required for the propagation of feature annotation.</text>
</comment>
<evidence type="ECO:0000256" key="2">
    <source>
        <dbReference type="ARBA" id="ARBA00022490"/>
    </source>
</evidence>
<keyword evidence="7 10" id="KW-0460">Magnesium</keyword>
<dbReference type="EMBL" id="CP007452">
    <property type="protein sequence ID" value="AHM57503.1"/>
    <property type="molecule type" value="Genomic_DNA"/>
</dbReference>
<dbReference type="CDD" id="cd14858">
    <property type="entry name" value="TrmE_N"/>
    <property type="match status" value="1"/>
</dbReference>
<dbReference type="Gene3D" id="1.20.120.430">
    <property type="entry name" value="tRNA modification GTPase MnmE domain 2"/>
    <property type="match status" value="1"/>
</dbReference>
<comment type="subunit">
    <text evidence="10">Homodimer. Heterotetramer of two MnmE and two MnmG subunits.</text>
</comment>
<evidence type="ECO:0000256" key="7">
    <source>
        <dbReference type="ARBA" id="ARBA00022842"/>
    </source>
</evidence>
<dbReference type="CDD" id="cd04164">
    <property type="entry name" value="trmE"/>
    <property type="match status" value="1"/>
</dbReference>
<dbReference type="FunFam" id="3.40.50.300:FF:000494">
    <property type="entry name" value="tRNA modification GTPase MnmE"/>
    <property type="match status" value="1"/>
</dbReference>
<dbReference type="PANTHER" id="PTHR42714">
    <property type="entry name" value="TRNA MODIFICATION GTPASE GTPBP3"/>
    <property type="match status" value="1"/>
</dbReference>
<feature type="binding site" evidence="10">
    <location>
        <position position="255"/>
    </location>
    <ligand>
        <name>Mg(2+)</name>
        <dbReference type="ChEBI" id="CHEBI:18420"/>
    </ligand>
</feature>
<evidence type="ECO:0000313" key="13">
    <source>
        <dbReference type="EMBL" id="AHM57503.1"/>
    </source>
</evidence>
<feature type="binding site" evidence="10">
    <location>
        <begin position="249"/>
        <end position="255"/>
    </location>
    <ligand>
        <name>GTP</name>
        <dbReference type="ChEBI" id="CHEBI:37565"/>
    </ligand>
</feature>
<keyword evidence="9 10" id="KW-0342">GTP-binding</keyword>
<feature type="binding site" evidence="10">
    <location>
        <begin position="230"/>
        <end position="235"/>
    </location>
    <ligand>
        <name>GTP</name>
        <dbReference type="ChEBI" id="CHEBI:37565"/>
    </ligand>
</feature>
<dbReference type="InterPro" id="IPR005225">
    <property type="entry name" value="Small_GTP-bd"/>
</dbReference>
<dbReference type="Gene3D" id="3.30.1360.120">
    <property type="entry name" value="Probable tRNA modification gtpase trme, domain 1"/>
    <property type="match status" value="1"/>
</dbReference>
<proteinExistence type="inferred from homology"/>
<feature type="binding site" evidence="10">
    <location>
        <position position="124"/>
    </location>
    <ligand>
        <name>(6S)-5-formyl-5,6,7,8-tetrahydrofolate</name>
        <dbReference type="ChEBI" id="CHEBI:57457"/>
    </ligand>
</feature>
<evidence type="ECO:0000256" key="8">
    <source>
        <dbReference type="ARBA" id="ARBA00022958"/>
    </source>
</evidence>
<evidence type="ECO:0000256" key="11">
    <source>
        <dbReference type="RuleBase" id="RU003313"/>
    </source>
</evidence>
<dbReference type="InterPro" id="IPR027266">
    <property type="entry name" value="TrmE/GcvT-like"/>
</dbReference>
<dbReference type="SUPFAM" id="SSF116878">
    <property type="entry name" value="TrmE connector domain"/>
    <property type="match status" value="1"/>
</dbReference>
<dbReference type="InterPro" id="IPR004520">
    <property type="entry name" value="GTPase_MnmE"/>
</dbReference>
<keyword evidence="3 10" id="KW-0819">tRNA processing</keyword>
<keyword evidence="5 10" id="KW-0547">Nucleotide-binding</keyword>
<comment type="cofactor">
    <cofactor evidence="10">
        <name>K(+)</name>
        <dbReference type="ChEBI" id="CHEBI:29103"/>
    </cofactor>
    <text evidence="10">Binds 1 potassium ion per subunit.</text>
</comment>
<evidence type="ECO:0000256" key="1">
    <source>
        <dbReference type="ARBA" id="ARBA00011043"/>
    </source>
</evidence>
<dbReference type="GO" id="GO:0046872">
    <property type="term" value="F:metal ion binding"/>
    <property type="evidence" value="ECO:0007669"/>
    <property type="project" value="UniProtKB-KW"/>
</dbReference>
<feature type="binding site" evidence="10">
    <location>
        <position position="22"/>
    </location>
    <ligand>
        <name>(6S)-5-formyl-5,6,7,8-tetrahydrofolate</name>
        <dbReference type="ChEBI" id="CHEBI:57457"/>
    </ligand>
</feature>
<feature type="binding site" evidence="10">
    <location>
        <position position="249"/>
    </location>
    <ligand>
        <name>K(+)</name>
        <dbReference type="ChEBI" id="CHEBI:29103"/>
    </ligand>
</feature>
<dbReference type="NCBIfam" id="TIGR00231">
    <property type="entry name" value="small_GTP"/>
    <property type="match status" value="1"/>
</dbReference>
<dbReference type="InterPro" id="IPR027368">
    <property type="entry name" value="MnmE_dom2"/>
</dbReference>
<feature type="binding site" evidence="10">
    <location>
        <position position="234"/>
    </location>
    <ligand>
        <name>Mg(2+)</name>
        <dbReference type="ChEBI" id="CHEBI:18420"/>
    </ligand>
</feature>
<dbReference type="KEGG" id="eac:EAL2_c22230"/>
<dbReference type="NCBIfam" id="NF003661">
    <property type="entry name" value="PRK05291.1-3"/>
    <property type="match status" value="1"/>
</dbReference>
<evidence type="ECO:0000256" key="4">
    <source>
        <dbReference type="ARBA" id="ARBA00022723"/>
    </source>
</evidence>
<accession>W8TI35</accession>
<dbReference type="FunFam" id="3.30.1360.120:FF:000003">
    <property type="entry name" value="tRNA modification GTPase MnmE"/>
    <property type="match status" value="1"/>
</dbReference>
<keyword evidence="8 10" id="KW-0630">Potassium</keyword>
<dbReference type="OrthoDB" id="9805918at2"/>
<feature type="binding site" evidence="10">
    <location>
        <position position="251"/>
    </location>
    <ligand>
        <name>K(+)</name>
        <dbReference type="ChEBI" id="CHEBI:29103"/>
    </ligand>
</feature>
<comment type="similarity">
    <text evidence="1 10 11">Belongs to the TRAFAC class TrmE-Era-EngA-EngB-Septin-like GTPase superfamily. TrmE GTPase family.</text>
</comment>
<dbReference type="InterPro" id="IPR006073">
    <property type="entry name" value="GTP-bd"/>
</dbReference>
<dbReference type="STRING" id="1286171.EAL2_c22230"/>
<dbReference type="PROSITE" id="PS51709">
    <property type="entry name" value="G_TRME"/>
    <property type="match status" value="1"/>
</dbReference>
<dbReference type="NCBIfam" id="TIGR00450">
    <property type="entry name" value="mnmE_trmE_thdF"/>
    <property type="match status" value="1"/>
</dbReference>
<dbReference type="Pfam" id="PF01926">
    <property type="entry name" value="MMR_HSR1"/>
    <property type="match status" value="1"/>
</dbReference>
<evidence type="ECO:0000256" key="10">
    <source>
        <dbReference type="HAMAP-Rule" id="MF_00379"/>
    </source>
</evidence>
<keyword evidence="6 10" id="KW-0378">Hydrolase</keyword>
<keyword evidence="2 10" id="KW-0963">Cytoplasm</keyword>
<dbReference type="Pfam" id="PF12631">
    <property type="entry name" value="MnmE_helical"/>
    <property type="match status" value="1"/>
</dbReference>
<dbReference type="Proteomes" id="UP000019591">
    <property type="component" value="Chromosome"/>
</dbReference>
<comment type="subcellular location">
    <subcellularLocation>
        <location evidence="10">Cytoplasm</location>
    </subcellularLocation>
</comment>
<protein>
    <recommendedName>
        <fullName evidence="10">tRNA modification GTPase MnmE</fullName>
        <ecNumber evidence="10">3.6.-.-</ecNumber>
    </recommendedName>
</protein>